<accession>A0ABU4NR38</accession>
<dbReference type="RefSeq" id="WP_319063400.1">
    <property type="nucleotide sequence ID" value="NZ_JARAYT010000010.1"/>
</dbReference>
<keyword evidence="3" id="KW-1185">Reference proteome</keyword>
<evidence type="ECO:0000256" key="1">
    <source>
        <dbReference type="SAM" id="MobiDB-lite"/>
    </source>
</evidence>
<dbReference type="Pfam" id="PF25673">
    <property type="entry name" value="Terminase_7"/>
    <property type="match status" value="1"/>
</dbReference>
<protein>
    <recommendedName>
        <fullName evidence="4">Terminase small subunit</fullName>
    </recommendedName>
</protein>
<gene>
    <name evidence="2" type="ORF">PV662_37305</name>
</gene>
<evidence type="ECO:0000313" key="3">
    <source>
        <dbReference type="Proteomes" id="UP001271274"/>
    </source>
</evidence>
<reference evidence="2 3" key="1">
    <citation type="journal article" date="2023" name="Microb. Genom.">
        <title>Mesoterricola silvestris gen. nov., sp. nov., Mesoterricola sediminis sp. nov., Geothrix oryzae sp. nov., Geothrix edaphica sp. nov., Geothrix rubra sp. nov., and Geothrix limicola sp. nov., six novel members of Acidobacteriota isolated from soils.</title>
        <authorList>
            <person name="Weisberg A.J."/>
            <person name="Pearce E."/>
            <person name="Kramer C.G."/>
            <person name="Chang J.H."/>
            <person name="Clarke C.R."/>
        </authorList>
    </citation>
    <scope>NUCLEOTIDE SEQUENCE [LARGE SCALE GENOMIC DNA]</scope>
    <source>
        <strain evidence="2 3">ID09-01A</strain>
    </source>
</reference>
<feature type="region of interest" description="Disordered" evidence="1">
    <location>
        <begin position="1"/>
        <end position="20"/>
    </location>
</feature>
<organism evidence="2 3">
    <name type="scientific">Streptomyces europaeiscabiei</name>
    <dbReference type="NCBI Taxonomy" id="146819"/>
    <lineage>
        <taxon>Bacteria</taxon>
        <taxon>Bacillati</taxon>
        <taxon>Actinomycetota</taxon>
        <taxon>Actinomycetes</taxon>
        <taxon>Kitasatosporales</taxon>
        <taxon>Streptomycetaceae</taxon>
        <taxon>Streptomyces</taxon>
    </lineage>
</organism>
<name>A0ABU4NR38_9ACTN</name>
<evidence type="ECO:0000313" key="2">
    <source>
        <dbReference type="EMBL" id="MDX3705308.1"/>
    </source>
</evidence>
<dbReference type="InterPro" id="IPR057972">
    <property type="entry name" value="Terminase_7"/>
</dbReference>
<comment type="caution">
    <text evidence="2">The sequence shown here is derived from an EMBL/GenBank/DDBJ whole genome shotgun (WGS) entry which is preliminary data.</text>
</comment>
<sequence length="140" mass="15813">MAGNGPPPSENKRRRNKDEFAEHAVSVEADGEVHGPELPHAKLYAPRTLDWYETWRRAPQAGAFTGTDWQRLHMLAPIVDAFWLEPTTKLLAEIRLNESLLGATHVDRMRARIKVEAPKPTTPAGVTDLTQRRRRINDAS</sequence>
<dbReference type="EMBL" id="JARAYU010000018">
    <property type="protein sequence ID" value="MDX3705308.1"/>
    <property type="molecule type" value="Genomic_DNA"/>
</dbReference>
<proteinExistence type="predicted"/>
<dbReference type="Proteomes" id="UP001271274">
    <property type="component" value="Unassembled WGS sequence"/>
</dbReference>
<evidence type="ECO:0008006" key="4">
    <source>
        <dbReference type="Google" id="ProtNLM"/>
    </source>
</evidence>